<accession>A0AB39QRA8</accession>
<sequence>MRSIGGTPTARSLVAAVIAVAALITAANAGPARATDSSPGSPAAATARHSTGH</sequence>
<protein>
    <submittedName>
        <fullName evidence="3">Uncharacterized protein</fullName>
    </submittedName>
</protein>
<feature type="signal peptide" evidence="2">
    <location>
        <begin position="1"/>
        <end position="29"/>
    </location>
</feature>
<keyword evidence="2" id="KW-0732">Signal</keyword>
<dbReference type="EMBL" id="CP163441">
    <property type="protein sequence ID" value="XDQ45059.1"/>
    <property type="molecule type" value="Genomic_DNA"/>
</dbReference>
<evidence type="ECO:0000256" key="1">
    <source>
        <dbReference type="SAM" id="MobiDB-lite"/>
    </source>
</evidence>
<evidence type="ECO:0000256" key="2">
    <source>
        <dbReference type="SAM" id="SignalP"/>
    </source>
</evidence>
<feature type="chain" id="PRO_5044190144" evidence="2">
    <location>
        <begin position="30"/>
        <end position="53"/>
    </location>
</feature>
<reference evidence="3" key="1">
    <citation type="submission" date="2024-07" db="EMBL/GenBank/DDBJ databases">
        <authorList>
            <person name="Yu S.T."/>
        </authorList>
    </citation>
    <scope>NUCLEOTIDE SEQUENCE</scope>
    <source>
        <strain evidence="3">R39</strain>
    </source>
</reference>
<organism evidence="3">
    <name type="scientific">Streptomyces sp. R39</name>
    <dbReference type="NCBI Taxonomy" id="3238631"/>
    <lineage>
        <taxon>Bacteria</taxon>
        <taxon>Bacillati</taxon>
        <taxon>Actinomycetota</taxon>
        <taxon>Actinomycetes</taxon>
        <taxon>Kitasatosporales</taxon>
        <taxon>Streptomycetaceae</taxon>
        <taxon>Streptomyces</taxon>
    </lineage>
</organism>
<proteinExistence type="predicted"/>
<gene>
    <name evidence="3" type="ORF">AB5J52_23905</name>
</gene>
<dbReference type="RefSeq" id="WP_181808955.1">
    <property type="nucleotide sequence ID" value="NZ_CP163441.1"/>
</dbReference>
<evidence type="ECO:0000313" key="3">
    <source>
        <dbReference type="EMBL" id="XDQ45059.1"/>
    </source>
</evidence>
<dbReference type="AlphaFoldDB" id="A0AB39QRA8"/>
<name>A0AB39QRA8_9ACTN</name>
<feature type="region of interest" description="Disordered" evidence="1">
    <location>
        <begin position="29"/>
        <end position="53"/>
    </location>
</feature>